<evidence type="ECO:0000256" key="4">
    <source>
        <dbReference type="ARBA" id="ARBA00012221"/>
    </source>
</evidence>
<keyword evidence="10" id="KW-0411">Iron-sulfur</keyword>
<comment type="pathway">
    <text evidence="2">Protein modification; peptidyl-diphthamide biosynthesis.</text>
</comment>
<proteinExistence type="inferred from homology"/>
<dbReference type="GO" id="GO:0090560">
    <property type="term" value="F:2-(3-amino-3-carboxypropyl)histidine synthase activity"/>
    <property type="evidence" value="ECO:0007669"/>
    <property type="project" value="UniProtKB-EC"/>
</dbReference>
<dbReference type="EMBL" id="OUUW01000002">
    <property type="protein sequence ID" value="SPP76772.1"/>
    <property type="molecule type" value="Genomic_DNA"/>
</dbReference>
<dbReference type="SFLD" id="SFLDS00032">
    <property type="entry name" value="Radical_SAM_3-amino-3-carboxyp"/>
    <property type="match status" value="1"/>
</dbReference>
<sequence length="493" mass="54684">MFELEGKCTSTRGFVDKLVNSSKFTSECTMLDLIQPGSELLSTSTSNIMNNNNNSSDVVVVRAKPKKVFKPKARINRIPQELLDDPVLQQAIGRLPSNYNFELHKTIWRIREMKAKRVALQLPEGLLMYAMVISDIIERFTSADTVIMGDVTYGACCVDDYTAKALGAELLVHYGHSCLIPVDQTCGIKVLYIFVDIKIDPLHFLDSVKLNFKPEVGQIALVSTIQFVTTLQAASTELKAAGYDVIVPQAKPLSPGEILGCTSPQLPETTQMIIYLGDGRFHLESAMIANPLLKAYKYDPYEKKFTFEQYDHMAMQDLRLGAVQRAKKARRIGIILGTLGRQGSSRVHRFLEKRLQAKGIETTTILLSEIFPQKLALFADIDAFVQIACPRLSIDWGSAFSQPLLNPYELSVVLGDVEWTPHNASPRNSAYPMDFYASGSLGPWTPNFKPPALGECENKPSADCCGRCTRAELEKDDTGKAAALADLLDYKKG</sequence>
<dbReference type="InterPro" id="IPR042264">
    <property type="entry name" value="DPH1/DPH2_2"/>
</dbReference>
<dbReference type="AlphaFoldDB" id="A0A3B0J9X1"/>
<evidence type="ECO:0000256" key="7">
    <source>
        <dbReference type="ARBA" id="ARBA00022691"/>
    </source>
</evidence>
<keyword evidence="9" id="KW-0408">Iron</keyword>
<dbReference type="Gene3D" id="3.40.50.11850">
    <property type="entry name" value="Diphthamide synthesis DPH1/DPH2 domain 2"/>
    <property type="match status" value="1"/>
</dbReference>
<dbReference type="STRING" id="7266.A0A3B0J9X1"/>
<evidence type="ECO:0000313" key="16">
    <source>
        <dbReference type="Proteomes" id="UP000268350"/>
    </source>
</evidence>
<evidence type="ECO:0000256" key="1">
    <source>
        <dbReference type="ARBA" id="ARBA00001966"/>
    </source>
</evidence>
<dbReference type="OrthoDB" id="1649088at2759"/>
<dbReference type="PANTHER" id="PTHR10762">
    <property type="entry name" value="DIPHTHAMIDE BIOSYNTHESIS PROTEIN"/>
    <property type="match status" value="1"/>
</dbReference>
<evidence type="ECO:0000256" key="3">
    <source>
        <dbReference type="ARBA" id="ARBA00010173"/>
    </source>
</evidence>
<evidence type="ECO:0000256" key="5">
    <source>
        <dbReference type="ARBA" id="ARBA00021915"/>
    </source>
</evidence>
<name>A0A3B0J9X1_DROGU</name>
<dbReference type="Pfam" id="PF01866">
    <property type="entry name" value="Diphthamide_syn"/>
    <property type="match status" value="1"/>
</dbReference>
<keyword evidence="8" id="KW-0479">Metal-binding</keyword>
<comment type="cofactor">
    <cofactor evidence="1">
        <name>[4Fe-4S] cluster</name>
        <dbReference type="ChEBI" id="CHEBI:49883"/>
    </cofactor>
</comment>
<dbReference type="NCBIfam" id="TIGR00322">
    <property type="entry name" value="diphth2_R"/>
    <property type="match status" value="1"/>
</dbReference>
<comment type="catalytic activity">
    <reaction evidence="14">
        <text>L-histidyl-[translation elongation factor 2] + S-adenosyl-L-methionine = 2-[(3S)-amino-3-carboxypropyl]-L-histidyl-[translation elongation factor 2] + S-methyl-5'-thioadenosine + H(+)</text>
        <dbReference type="Rhea" id="RHEA:36783"/>
        <dbReference type="Rhea" id="RHEA-COMP:9748"/>
        <dbReference type="Rhea" id="RHEA-COMP:9749"/>
        <dbReference type="ChEBI" id="CHEBI:15378"/>
        <dbReference type="ChEBI" id="CHEBI:17509"/>
        <dbReference type="ChEBI" id="CHEBI:29979"/>
        <dbReference type="ChEBI" id="CHEBI:59789"/>
        <dbReference type="ChEBI" id="CHEBI:73995"/>
        <dbReference type="EC" id="2.5.1.108"/>
    </reaction>
</comment>
<evidence type="ECO:0000313" key="15">
    <source>
        <dbReference type="EMBL" id="SPP76772.1"/>
    </source>
</evidence>
<keyword evidence="7" id="KW-0949">S-adenosyl-L-methionine</keyword>
<dbReference type="FunFam" id="3.40.50.11850:FF:000001">
    <property type="entry name" value="2-(3-amino-3-carboxypropyl)histidine synthase subunit 1"/>
    <property type="match status" value="1"/>
</dbReference>
<dbReference type="InterPro" id="IPR042265">
    <property type="entry name" value="DPH1/DPH2_3"/>
</dbReference>
<organism evidence="15 16">
    <name type="scientific">Drosophila guanche</name>
    <name type="common">Fruit fly</name>
    <dbReference type="NCBI Taxonomy" id="7266"/>
    <lineage>
        <taxon>Eukaryota</taxon>
        <taxon>Metazoa</taxon>
        <taxon>Ecdysozoa</taxon>
        <taxon>Arthropoda</taxon>
        <taxon>Hexapoda</taxon>
        <taxon>Insecta</taxon>
        <taxon>Pterygota</taxon>
        <taxon>Neoptera</taxon>
        <taxon>Endopterygota</taxon>
        <taxon>Diptera</taxon>
        <taxon>Brachycera</taxon>
        <taxon>Muscomorpha</taxon>
        <taxon>Ephydroidea</taxon>
        <taxon>Drosophilidae</taxon>
        <taxon>Drosophila</taxon>
        <taxon>Sophophora</taxon>
    </lineage>
</organism>
<keyword evidence="6" id="KW-0808">Transferase</keyword>
<gene>
    <name evidence="15" type="ORF">DGUA_6G007355</name>
</gene>
<dbReference type="FunFam" id="3.40.50.11860:FF:000002">
    <property type="entry name" value="2-(3-amino-3-carboxypropyl)histidine synthase subunit 1"/>
    <property type="match status" value="1"/>
</dbReference>
<evidence type="ECO:0000256" key="6">
    <source>
        <dbReference type="ARBA" id="ARBA00022679"/>
    </source>
</evidence>
<evidence type="ECO:0000256" key="10">
    <source>
        <dbReference type="ARBA" id="ARBA00023014"/>
    </source>
</evidence>
<evidence type="ECO:0000256" key="13">
    <source>
        <dbReference type="ARBA" id="ARBA00032789"/>
    </source>
</evidence>
<dbReference type="PANTHER" id="PTHR10762:SF1">
    <property type="entry name" value="2-(3-AMINO-3-CARBOXYPROPYL)HISTIDINE SYNTHASE SUBUNIT 1"/>
    <property type="match status" value="1"/>
</dbReference>
<dbReference type="FunFam" id="3.40.50.11840:FF:000001">
    <property type="entry name" value="2-(3-amino-3-carboxypropyl)histidine synthase subunit 1"/>
    <property type="match status" value="1"/>
</dbReference>
<evidence type="ECO:0000256" key="9">
    <source>
        <dbReference type="ARBA" id="ARBA00023004"/>
    </source>
</evidence>
<accession>A0A3B0J9X1</accession>
<dbReference type="UniPathway" id="UPA00559"/>
<evidence type="ECO:0000256" key="14">
    <source>
        <dbReference type="ARBA" id="ARBA00048403"/>
    </source>
</evidence>
<dbReference type="Gene3D" id="3.40.50.11860">
    <property type="entry name" value="Diphthamide synthesis DPH1/DPH2 domain 3"/>
    <property type="match status" value="1"/>
</dbReference>
<evidence type="ECO:0000256" key="12">
    <source>
        <dbReference type="ARBA" id="ARBA00032574"/>
    </source>
</evidence>
<dbReference type="GO" id="GO:0051536">
    <property type="term" value="F:iron-sulfur cluster binding"/>
    <property type="evidence" value="ECO:0007669"/>
    <property type="project" value="UniProtKB-KW"/>
</dbReference>
<comment type="similarity">
    <text evidence="3">Belongs to the DPH1/DPH2 family. DPH1 subfamily.</text>
</comment>
<protein>
    <recommendedName>
        <fullName evidence="5">2-(3-amino-3-carboxypropyl)histidine synthase subunit 1</fullName>
        <ecNumber evidence="4">2.5.1.108</ecNumber>
    </recommendedName>
    <alternativeName>
        <fullName evidence="12">Diphthamide biosynthesis protein 1</fullName>
    </alternativeName>
    <alternativeName>
        <fullName evidence="13">Diphtheria toxin resistance protein 1</fullName>
    </alternativeName>
    <alternativeName>
        <fullName evidence="11">S-adenosyl-L-methionine:L-histidine 3-amino-3-carboxypropyltransferase 1</fullName>
    </alternativeName>
</protein>
<evidence type="ECO:0000256" key="11">
    <source>
        <dbReference type="ARBA" id="ARBA00031690"/>
    </source>
</evidence>
<reference evidence="16" key="1">
    <citation type="submission" date="2018-01" db="EMBL/GenBank/DDBJ databases">
        <authorList>
            <person name="Alioto T."/>
            <person name="Alioto T."/>
        </authorList>
    </citation>
    <scope>NUCLEOTIDE SEQUENCE [LARGE SCALE GENOMIC DNA]</scope>
</reference>
<dbReference type="Gene3D" id="3.40.50.11840">
    <property type="entry name" value="Diphthamide synthesis DPH1/DPH2 domain 1"/>
    <property type="match status" value="1"/>
</dbReference>
<dbReference type="GO" id="GO:0017183">
    <property type="term" value="P:protein histidyl modification to diphthamide"/>
    <property type="evidence" value="ECO:0007669"/>
    <property type="project" value="UniProtKB-UniPathway"/>
</dbReference>
<keyword evidence="16" id="KW-1185">Reference proteome</keyword>
<dbReference type="InterPro" id="IPR016435">
    <property type="entry name" value="DPH1/DPH2"/>
</dbReference>
<dbReference type="GO" id="GO:0046872">
    <property type="term" value="F:metal ion binding"/>
    <property type="evidence" value="ECO:0007669"/>
    <property type="project" value="UniProtKB-KW"/>
</dbReference>
<evidence type="ECO:0000256" key="2">
    <source>
        <dbReference type="ARBA" id="ARBA00005156"/>
    </source>
</evidence>
<evidence type="ECO:0000256" key="8">
    <source>
        <dbReference type="ARBA" id="ARBA00022723"/>
    </source>
</evidence>
<dbReference type="Proteomes" id="UP000268350">
    <property type="component" value="Unassembled WGS sequence"/>
</dbReference>
<dbReference type="EC" id="2.5.1.108" evidence="4"/>
<dbReference type="InterPro" id="IPR042263">
    <property type="entry name" value="DPH1/DPH2_1"/>
</dbReference>